<evidence type="ECO:0000313" key="3">
    <source>
        <dbReference type="Proteomes" id="UP001564626"/>
    </source>
</evidence>
<comment type="caution">
    <text evidence="2">The sequence shown here is derived from an EMBL/GenBank/DDBJ whole genome shotgun (WGS) entry which is preliminary data.</text>
</comment>
<keyword evidence="1" id="KW-1133">Transmembrane helix</keyword>
<dbReference type="Proteomes" id="UP001564626">
    <property type="component" value="Unassembled WGS sequence"/>
</dbReference>
<protein>
    <submittedName>
        <fullName evidence="2">Uncharacterized protein</fullName>
    </submittedName>
</protein>
<gene>
    <name evidence="2" type="ORF">AB8O55_29330</name>
</gene>
<feature type="transmembrane region" description="Helical" evidence="1">
    <location>
        <begin position="122"/>
        <end position="144"/>
    </location>
</feature>
<evidence type="ECO:0000313" key="2">
    <source>
        <dbReference type="EMBL" id="MEY8043529.1"/>
    </source>
</evidence>
<sequence length="179" mass="18376">MPEPGRPEVRIPAALAGSPGGLPARCVRHGAQRARSVDFALQSKVEVQGSRLLSGNLLGAAGRIGERARAVRVTQVRGWPLCRACARRRALLFGASLVAFWGGAVLLVGALVGRWVTGQPSGVLGAALVLGFFAMLAAAVPFALGSLPRVTRARTSADGSEVVISDPHPAFVAALAGSP</sequence>
<keyword evidence="1" id="KW-0812">Transmembrane</keyword>
<dbReference type="EMBL" id="JBGEHV010000103">
    <property type="protein sequence ID" value="MEY8043529.1"/>
    <property type="molecule type" value="Genomic_DNA"/>
</dbReference>
<reference evidence="2 3" key="1">
    <citation type="submission" date="2024-08" db="EMBL/GenBank/DDBJ databases">
        <title>Genome mining of Saccharopolyspora cebuensis PGLac3 from Nigerian medicinal plant.</title>
        <authorList>
            <person name="Ezeobiora C.E."/>
            <person name="Igbokwe N.H."/>
            <person name="Amin D.H."/>
            <person name="Mendie U.E."/>
        </authorList>
    </citation>
    <scope>NUCLEOTIDE SEQUENCE [LARGE SCALE GENOMIC DNA]</scope>
    <source>
        <strain evidence="2 3">PGLac3</strain>
    </source>
</reference>
<accession>A0ABV4CS46</accession>
<proteinExistence type="predicted"/>
<name>A0ABV4CS46_9PSEU</name>
<keyword evidence="3" id="KW-1185">Reference proteome</keyword>
<feature type="transmembrane region" description="Helical" evidence="1">
    <location>
        <begin position="90"/>
        <end position="116"/>
    </location>
</feature>
<evidence type="ECO:0000256" key="1">
    <source>
        <dbReference type="SAM" id="Phobius"/>
    </source>
</evidence>
<dbReference type="RefSeq" id="WP_345368211.1">
    <property type="nucleotide sequence ID" value="NZ_BAABII010000026.1"/>
</dbReference>
<organism evidence="2 3">
    <name type="scientific">Saccharopolyspora cebuensis</name>
    <dbReference type="NCBI Taxonomy" id="418759"/>
    <lineage>
        <taxon>Bacteria</taxon>
        <taxon>Bacillati</taxon>
        <taxon>Actinomycetota</taxon>
        <taxon>Actinomycetes</taxon>
        <taxon>Pseudonocardiales</taxon>
        <taxon>Pseudonocardiaceae</taxon>
        <taxon>Saccharopolyspora</taxon>
    </lineage>
</organism>
<keyword evidence="1" id="KW-0472">Membrane</keyword>